<protein>
    <submittedName>
        <fullName evidence="1">Uncharacterized protein</fullName>
    </submittedName>
</protein>
<sequence length="105" mass="12167">MHNQRFYVEANTQNSWELCFHSGYNIRAMAMSQVKFLGTWGSPFVMRLRIALDIKCVNYEIIEAEKLFEASSPIKPDRFCSHAAVNDVMPPTHKLAKMDMLLRKT</sequence>
<comment type="caution">
    <text evidence="1">The sequence shown here is derived from an EMBL/GenBank/DDBJ whole genome shotgun (WGS) entry which is preliminary data.</text>
</comment>
<accession>A0ABR2EHV0</accession>
<dbReference type="SUPFAM" id="SSF52833">
    <property type="entry name" value="Thioredoxin-like"/>
    <property type="match status" value="1"/>
</dbReference>
<name>A0ABR2EHV0_9ROSI</name>
<dbReference type="InterPro" id="IPR036249">
    <property type="entry name" value="Thioredoxin-like_sf"/>
</dbReference>
<evidence type="ECO:0000313" key="1">
    <source>
        <dbReference type="EMBL" id="KAK8561568.1"/>
    </source>
</evidence>
<dbReference type="Proteomes" id="UP001472677">
    <property type="component" value="Unassembled WGS sequence"/>
</dbReference>
<organism evidence="1 2">
    <name type="scientific">Hibiscus sabdariffa</name>
    <name type="common">roselle</name>
    <dbReference type="NCBI Taxonomy" id="183260"/>
    <lineage>
        <taxon>Eukaryota</taxon>
        <taxon>Viridiplantae</taxon>
        <taxon>Streptophyta</taxon>
        <taxon>Embryophyta</taxon>
        <taxon>Tracheophyta</taxon>
        <taxon>Spermatophyta</taxon>
        <taxon>Magnoliopsida</taxon>
        <taxon>eudicotyledons</taxon>
        <taxon>Gunneridae</taxon>
        <taxon>Pentapetalae</taxon>
        <taxon>rosids</taxon>
        <taxon>malvids</taxon>
        <taxon>Malvales</taxon>
        <taxon>Malvaceae</taxon>
        <taxon>Malvoideae</taxon>
        <taxon>Hibiscus</taxon>
    </lineage>
</organism>
<evidence type="ECO:0000313" key="2">
    <source>
        <dbReference type="Proteomes" id="UP001472677"/>
    </source>
</evidence>
<proteinExistence type="predicted"/>
<gene>
    <name evidence="1" type="ORF">V6N12_048634</name>
</gene>
<keyword evidence="2" id="KW-1185">Reference proteome</keyword>
<dbReference type="EMBL" id="JBBPBM010000013">
    <property type="protein sequence ID" value="KAK8561568.1"/>
    <property type="molecule type" value="Genomic_DNA"/>
</dbReference>
<reference evidence="1 2" key="1">
    <citation type="journal article" date="2024" name="G3 (Bethesda)">
        <title>Genome assembly of Hibiscus sabdariffa L. provides insights into metabolisms of medicinal natural products.</title>
        <authorList>
            <person name="Kim T."/>
        </authorList>
    </citation>
    <scope>NUCLEOTIDE SEQUENCE [LARGE SCALE GENOMIC DNA]</scope>
    <source>
        <strain evidence="1">TK-2024</strain>
        <tissue evidence="1">Old leaves</tissue>
    </source>
</reference>
<dbReference type="Gene3D" id="3.40.30.10">
    <property type="entry name" value="Glutaredoxin"/>
    <property type="match status" value="1"/>
</dbReference>